<evidence type="ECO:0000313" key="2">
    <source>
        <dbReference type="EMBL" id="KAL0151102.1"/>
    </source>
</evidence>
<evidence type="ECO:0000256" key="1">
    <source>
        <dbReference type="SAM" id="MobiDB-lite"/>
    </source>
</evidence>
<organism evidence="2 3">
    <name type="scientific">Cirrhinus mrigala</name>
    <name type="common">Mrigala</name>
    <dbReference type="NCBI Taxonomy" id="683832"/>
    <lineage>
        <taxon>Eukaryota</taxon>
        <taxon>Metazoa</taxon>
        <taxon>Chordata</taxon>
        <taxon>Craniata</taxon>
        <taxon>Vertebrata</taxon>
        <taxon>Euteleostomi</taxon>
        <taxon>Actinopterygii</taxon>
        <taxon>Neopterygii</taxon>
        <taxon>Teleostei</taxon>
        <taxon>Ostariophysi</taxon>
        <taxon>Cypriniformes</taxon>
        <taxon>Cyprinidae</taxon>
        <taxon>Labeoninae</taxon>
        <taxon>Labeonini</taxon>
        <taxon>Cirrhinus</taxon>
    </lineage>
</organism>
<dbReference type="EMBL" id="JAMKFB020000258">
    <property type="protein sequence ID" value="KAL0151102.1"/>
    <property type="molecule type" value="Genomic_DNA"/>
</dbReference>
<feature type="non-terminal residue" evidence="2">
    <location>
        <position position="1"/>
    </location>
</feature>
<name>A0ABD0MPT2_CIRMR</name>
<gene>
    <name evidence="2" type="ORF">M9458_053615</name>
</gene>
<dbReference type="AlphaFoldDB" id="A0ABD0MPT2"/>
<sequence>GRAHLELTRRSSGKSVLLPSSPPSASFFLSEWKRQGRAGTQLNPGSLGYLAYRALG</sequence>
<feature type="region of interest" description="Disordered" evidence="1">
    <location>
        <begin position="1"/>
        <end position="21"/>
    </location>
</feature>
<evidence type="ECO:0000313" key="3">
    <source>
        <dbReference type="Proteomes" id="UP001529510"/>
    </source>
</evidence>
<dbReference type="Proteomes" id="UP001529510">
    <property type="component" value="Unassembled WGS sequence"/>
</dbReference>
<protein>
    <submittedName>
        <fullName evidence="2">Uncharacterized protein</fullName>
    </submittedName>
</protein>
<comment type="caution">
    <text evidence="2">The sequence shown here is derived from an EMBL/GenBank/DDBJ whole genome shotgun (WGS) entry which is preliminary data.</text>
</comment>
<feature type="non-terminal residue" evidence="2">
    <location>
        <position position="56"/>
    </location>
</feature>
<accession>A0ABD0MPT2</accession>
<proteinExistence type="predicted"/>
<reference evidence="2 3" key="1">
    <citation type="submission" date="2024-05" db="EMBL/GenBank/DDBJ databases">
        <title>Genome sequencing and assembly of Indian major carp, Cirrhinus mrigala (Hamilton, 1822).</title>
        <authorList>
            <person name="Mohindra V."/>
            <person name="Chowdhury L.M."/>
            <person name="Lal K."/>
            <person name="Jena J.K."/>
        </authorList>
    </citation>
    <scope>NUCLEOTIDE SEQUENCE [LARGE SCALE GENOMIC DNA]</scope>
    <source>
        <strain evidence="2">CM1030</strain>
        <tissue evidence="2">Blood</tissue>
    </source>
</reference>
<keyword evidence="3" id="KW-1185">Reference proteome</keyword>